<keyword evidence="2" id="KW-1185">Reference proteome</keyword>
<evidence type="ECO:0000313" key="1">
    <source>
        <dbReference type="EMBL" id="KAL2741657.1"/>
    </source>
</evidence>
<comment type="caution">
    <text evidence="1">The sequence shown here is derived from an EMBL/GenBank/DDBJ whole genome shotgun (WGS) entry which is preliminary data.</text>
</comment>
<accession>A0ABD2C9C8</accession>
<name>A0ABD2C9C8_VESMC</name>
<dbReference type="EMBL" id="JAYRBN010000058">
    <property type="protein sequence ID" value="KAL2741657.1"/>
    <property type="molecule type" value="Genomic_DNA"/>
</dbReference>
<sequence length="82" mass="9363">MKNNTRTTCVSCHCEEYTKKNREPESTSPGCSQAINKKTLVTDTPDTMLNKNNPIPNFLIQKSEKCFEKEDNVKYDGFKISV</sequence>
<organism evidence="1 2">
    <name type="scientific">Vespula maculifrons</name>
    <name type="common">Eastern yellow jacket</name>
    <name type="synonym">Wasp</name>
    <dbReference type="NCBI Taxonomy" id="7453"/>
    <lineage>
        <taxon>Eukaryota</taxon>
        <taxon>Metazoa</taxon>
        <taxon>Ecdysozoa</taxon>
        <taxon>Arthropoda</taxon>
        <taxon>Hexapoda</taxon>
        <taxon>Insecta</taxon>
        <taxon>Pterygota</taxon>
        <taxon>Neoptera</taxon>
        <taxon>Endopterygota</taxon>
        <taxon>Hymenoptera</taxon>
        <taxon>Apocrita</taxon>
        <taxon>Aculeata</taxon>
        <taxon>Vespoidea</taxon>
        <taxon>Vespidae</taxon>
        <taxon>Vespinae</taxon>
        <taxon>Vespula</taxon>
    </lineage>
</organism>
<proteinExistence type="predicted"/>
<dbReference type="Proteomes" id="UP001607303">
    <property type="component" value="Unassembled WGS sequence"/>
</dbReference>
<reference evidence="1 2" key="1">
    <citation type="journal article" date="2024" name="Ann. Entomol. Soc. Am.">
        <title>Genomic analyses of the southern and eastern yellowjacket wasps (Hymenoptera: Vespidae) reveal evolutionary signatures of social life.</title>
        <authorList>
            <person name="Catto M.A."/>
            <person name="Caine P.B."/>
            <person name="Orr S.E."/>
            <person name="Hunt B.G."/>
            <person name="Goodisman M.A.D."/>
        </authorList>
    </citation>
    <scope>NUCLEOTIDE SEQUENCE [LARGE SCALE GENOMIC DNA]</scope>
    <source>
        <strain evidence="1">232</strain>
        <tissue evidence="1">Head and thorax</tissue>
    </source>
</reference>
<gene>
    <name evidence="1" type="ORF">V1477_009286</name>
</gene>
<dbReference type="AlphaFoldDB" id="A0ABD2C9C8"/>
<evidence type="ECO:0000313" key="2">
    <source>
        <dbReference type="Proteomes" id="UP001607303"/>
    </source>
</evidence>
<protein>
    <submittedName>
        <fullName evidence="1">Uncharacterized protein</fullName>
    </submittedName>
</protein>